<dbReference type="CDD" id="cd03784">
    <property type="entry name" value="GT1_Gtf-like"/>
    <property type="match status" value="1"/>
</dbReference>
<sequence length="460" mass="51540">MVEICISSYPGLGHLVPLLQLGERLVSNEPSVRVRIFTQLGFQDEVKLESHVQPNASIEVRLLARTDLPTIENGMLYSLKDMDGTFSAAAIRYYEDLGSKPSVVINGQLVGWGEVVAEHFGVPLWVFHASPAFTIPLYIQEGATTPPPWRLTPPPSPDSMQCECSFHERPKPVRIPLLGAIEYDEMPQMPPSPLFEMFVRSFRGLTKASGILCNDVDELYNEAMLEFINSAVPVMNIGPLCLADSRLKAASSHLSKWLDQFPANSVVFVSLGSWCDLSAADVVELAMGLERCNRPVLWAYRGRSIQNEHFLQEDRQACCEVDERNLPLGWEPRVSHRVLVAPWVNQAAVLKHPSVGCFITHCGWNGLLESIAYRGLPVVAIPLAAEQVINSRLVTDVYHIGIRVWKSRVLERLDRDKIVDAINTVMNHGRFRINAHRLHRLASVDNNNKVQQFLKAIQKS</sequence>
<dbReference type="FunFam" id="3.40.50.2000:FF:000056">
    <property type="entry name" value="Glycosyltransferase"/>
    <property type="match status" value="1"/>
</dbReference>
<accession>A0A023B7J5</accession>
<dbReference type="GO" id="GO:0047893">
    <property type="term" value="F:flavonol 3-O-glucosyltransferase activity"/>
    <property type="evidence" value="ECO:0007669"/>
    <property type="project" value="UniProtKB-EC"/>
</dbReference>
<proteinExistence type="inferred from homology"/>
<keyword evidence="4" id="KW-1185">Reference proteome</keyword>
<dbReference type="OrthoDB" id="5835829at2759"/>
<name>A0A023B7J5_GRENI</name>
<organism evidence="3 4">
    <name type="scientific">Gregarina niphandrodes</name>
    <name type="common">Septate eugregarine</name>
    <dbReference type="NCBI Taxonomy" id="110365"/>
    <lineage>
        <taxon>Eukaryota</taxon>
        <taxon>Sar</taxon>
        <taxon>Alveolata</taxon>
        <taxon>Apicomplexa</taxon>
        <taxon>Conoidasida</taxon>
        <taxon>Gregarinasina</taxon>
        <taxon>Eugregarinorida</taxon>
        <taxon>Gregarinidae</taxon>
        <taxon>Gregarina</taxon>
    </lineage>
</organism>
<dbReference type="PANTHER" id="PTHR48045:SF31">
    <property type="entry name" value="UDP-GLYCOSYLTRANSFERASE 76B1-LIKE"/>
    <property type="match status" value="1"/>
</dbReference>
<dbReference type="RefSeq" id="XP_011130240.1">
    <property type="nucleotide sequence ID" value="XM_011131938.1"/>
</dbReference>
<reference evidence="3" key="1">
    <citation type="submission" date="2013-12" db="EMBL/GenBank/DDBJ databases">
        <authorList>
            <person name="Omoto C.K."/>
            <person name="Sibley D."/>
            <person name="Venepally P."/>
            <person name="Hadjithomas M."/>
            <person name="Karamycheva S."/>
            <person name="Brunk B."/>
            <person name="Roos D."/>
            <person name="Caler E."/>
            <person name="Lorenzi H."/>
        </authorList>
    </citation>
    <scope>NUCLEOTIDE SEQUENCE</scope>
</reference>
<dbReference type="Proteomes" id="UP000019763">
    <property type="component" value="Unassembled WGS sequence"/>
</dbReference>
<dbReference type="PROSITE" id="PS00375">
    <property type="entry name" value="UDPGT"/>
    <property type="match status" value="1"/>
</dbReference>
<evidence type="ECO:0000256" key="2">
    <source>
        <dbReference type="RuleBase" id="RU003718"/>
    </source>
</evidence>
<dbReference type="PANTHER" id="PTHR48045">
    <property type="entry name" value="UDP-GLYCOSYLTRANSFERASE 72B1"/>
    <property type="match status" value="1"/>
</dbReference>
<evidence type="ECO:0000256" key="1">
    <source>
        <dbReference type="ARBA" id="ARBA00022679"/>
    </source>
</evidence>
<dbReference type="GeneID" id="22912525"/>
<keyword evidence="1 2" id="KW-0808">Transferase</keyword>
<dbReference type="InterPro" id="IPR035595">
    <property type="entry name" value="UDP_glycos_trans_CS"/>
</dbReference>
<dbReference type="SUPFAM" id="SSF53756">
    <property type="entry name" value="UDP-Glycosyltransferase/glycogen phosphorylase"/>
    <property type="match status" value="1"/>
</dbReference>
<protein>
    <submittedName>
        <fullName evidence="3">UDP-glucosyltransferase</fullName>
        <ecNumber evidence="3">2.4.1.91</ecNumber>
    </submittedName>
</protein>
<gene>
    <name evidence="3" type="ORF">GNI_068820</name>
</gene>
<comment type="similarity">
    <text evidence="2">Belongs to the UDP-glycosyltransferase family.</text>
</comment>
<dbReference type="Pfam" id="PF00201">
    <property type="entry name" value="UDPGT"/>
    <property type="match status" value="1"/>
</dbReference>
<dbReference type="eggNOG" id="KOG1192">
    <property type="taxonomic scope" value="Eukaryota"/>
</dbReference>
<dbReference type="InterPro" id="IPR002213">
    <property type="entry name" value="UDP_glucos_trans"/>
</dbReference>
<comment type="caution">
    <text evidence="3">The sequence shown here is derived from an EMBL/GenBank/DDBJ whole genome shotgun (WGS) entry which is preliminary data.</text>
</comment>
<dbReference type="Gene3D" id="3.40.50.2000">
    <property type="entry name" value="Glycogen Phosphorylase B"/>
    <property type="match status" value="2"/>
</dbReference>
<dbReference type="EC" id="2.4.1.91" evidence="3"/>
<evidence type="ECO:0000313" key="3">
    <source>
        <dbReference type="EMBL" id="EZG67407.1"/>
    </source>
</evidence>
<dbReference type="EMBL" id="AFNH02000517">
    <property type="protein sequence ID" value="EZG67407.1"/>
    <property type="molecule type" value="Genomic_DNA"/>
</dbReference>
<keyword evidence="2 3" id="KW-0328">Glycosyltransferase</keyword>
<evidence type="ECO:0000313" key="4">
    <source>
        <dbReference type="Proteomes" id="UP000019763"/>
    </source>
</evidence>
<dbReference type="VEuPathDB" id="CryptoDB:GNI_068820"/>
<dbReference type="AlphaFoldDB" id="A0A023B7J5"/>